<dbReference type="Proteomes" id="UP000499080">
    <property type="component" value="Unassembled WGS sequence"/>
</dbReference>
<feature type="region of interest" description="Disordered" evidence="1">
    <location>
        <begin position="28"/>
        <end position="65"/>
    </location>
</feature>
<gene>
    <name evidence="2" type="ORF">AVEN_10207_1</name>
</gene>
<accession>A0A4Y2HIE7</accession>
<keyword evidence="3" id="KW-1185">Reference proteome</keyword>
<name>A0A4Y2HIE7_ARAVE</name>
<evidence type="ECO:0000256" key="1">
    <source>
        <dbReference type="SAM" id="MobiDB-lite"/>
    </source>
</evidence>
<evidence type="ECO:0000313" key="3">
    <source>
        <dbReference type="Proteomes" id="UP000499080"/>
    </source>
</evidence>
<feature type="compositionally biased region" description="Basic and acidic residues" evidence="1">
    <location>
        <begin position="41"/>
        <end position="65"/>
    </location>
</feature>
<reference evidence="2 3" key="1">
    <citation type="journal article" date="2019" name="Sci. Rep.">
        <title>Orb-weaving spider Araneus ventricosus genome elucidates the spidroin gene catalogue.</title>
        <authorList>
            <person name="Kono N."/>
            <person name="Nakamura H."/>
            <person name="Ohtoshi R."/>
            <person name="Moran D.A.P."/>
            <person name="Shinohara A."/>
            <person name="Yoshida Y."/>
            <person name="Fujiwara M."/>
            <person name="Mori M."/>
            <person name="Tomita M."/>
            <person name="Arakawa K."/>
        </authorList>
    </citation>
    <scope>NUCLEOTIDE SEQUENCE [LARGE SCALE GENOMIC DNA]</scope>
</reference>
<organism evidence="2 3">
    <name type="scientific">Araneus ventricosus</name>
    <name type="common">Orbweaver spider</name>
    <name type="synonym">Epeira ventricosa</name>
    <dbReference type="NCBI Taxonomy" id="182803"/>
    <lineage>
        <taxon>Eukaryota</taxon>
        <taxon>Metazoa</taxon>
        <taxon>Ecdysozoa</taxon>
        <taxon>Arthropoda</taxon>
        <taxon>Chelicerata</taxon>
        <taxon>Arachnida</taxon>
        <taxon>Araneae</taxon>
        <taxon>Araneomorphae</taxon>
        <taxon>Entelegynae</taxon>
        <taxon>Araneoidea</taxon>
        <taxon>Araneidae</taxon>
        <taxon>Araneus</taxon>
    </lineage>
</organism>
<sequence>MGDSEKESSDSDLDDINWFTKKRKQFAKSSFKNSVEPSSTENKHSKDNTVSEKNKKFEELQKKSEQIRSYSAHRLEIAEKRRAKRLIKKALRDPLVKHLVERKQCASNE</sequence>
<protein>
    <submittedName>
        <fullName evidence="2">Uncharacterized protein</fullName>
    </submittedName>
</protein>
<comment type="caution">
    <text evidence="2">The sequence shown here is derived from an EMBL/GenBank/DDBJ whole genome shotgun (WGS) entry which is preliminary data.</text>
</comment>
<feature type="compositionally biased region" description="Polar residues" evidence="1">
    <location>
        <begin position="28"/>
        <end position="40"/>
    </location>
</feature>
<evidence type="ECO:0000313" key="2">
    <source>
        <dbReference type="EMBL" id="GBM64783.1"/>
    </source>
</evidence>
<dbReference type="AlphaFoldDB" id="A0A4Y2HIE7"/>
<proteinExistence type="predicted"/>
<dbReference type="EMBL" id="BGPR01001945">
    <property type="protein sequence ID" value="GBM64783.1"/>
    <property type="molecule type" value="Genomic_DNA"/>
</dbReference>